<dbReference type="Gene3D" id="1.20.1050.10">
    <property type="match status" value="1"/>
</dbReference>
<dbReference type="EC" id="2.5.1.18" evidence="3"/>
<gene>
    <name evidence="10" type="ORF">HID58_060432</name>
</gene>
<keyword evidence="5" id="KW-0216">Detoxification</keyword>
<comment type="subcellular location">
    <subcellularLocation>
        <location evidence="1">Cytoplasm</location>
        <location evidence="1">Cytosol</location>
    </subcellularLocation>
</comment>
<dbReference type="EMBL" id="JAGKQM010000014">
    <property type="protein sequence ID" value="KAH0884336.1"/>
    <property type="molecule type" value="Genomic_DNA"/>
</dbReference>
<evidence type="ECO:0000313" key="10">
    <source>
        <dbReference type="EMBL" id="KAH0884336.1"/>
    </source>
</evidence>
<dbReference type="InterPro" id="IPR010987">
    <property type="entry name" value="Glutathione-S-Trfase_C-like"/>
</dbReference>
<comment type="catalytic activity">
    <reaction evidence="7">
        <text>RX + glutathione = an S-substituted glutathione + a halide anion + H(+)</text>
        <dbReference type="Rhea" id="RHEA:16437"/>
        <dbReference type="ChEBI" id="CHEBI:15378"/>
        <dbReference type="ChEBI" id="CHEBI:16042"/>
        <dbReference type="ChEBI" id="CHEBI:17792"/>
        <dbReference type="ChEBI" id="CHEBI:57925"/>
        <dbReference type="ChEBI" id="CHEBI:90779"/>
        <dbReference type="EC" id="2.5.1.18"/>
    </reaction>
</comment>
<evidence type="ECO:0000259" key="9">
    <source>
        <dbReference type="PROSITE" id="PS50405"/>
    </source>
</evidence>
<dbReference type="Pfam" id="PF02798">
    <property type="entry name" value="GST_N"/>
    <property type="match status" value="1"/>
</dbReference>
<dbReference type="PROSITE" id="PS50405">
    <property type="entry name" value="GST_CTER"/>
    <property type="match status" value="1"/>
</dbReference>
<feature type="domain" description="GST C-terminal" evidence="9">
    <location>
        <begin position="108"/>
        <end position="237"/>
    </location>
</feature>
<comment type="caution">
    <text evidence="10">The sequence shown here is derived from an EMBL/GenBank/DDBJ whole genome shotgun (WGS) entry which is preliminary data.</text>
</comment>
<reference evidence="10 11" key="1">
    <citation type="submission" date="2021-05" db="EMBL/GenBank/DDBJ databases">
        <title>Genome Assembly of Synthetic Allotetraploid Brassica napus Reveals Homoeologous Exchanges between Subgenomes.</title>
        <authorList>
            <person name="Davis J.T."/>
        </authorList>
    </citation>
    <scope>NUCLEOTIDE SEQUENCE [LARGE SCALE GENOMIC DNA]</scope>
    <source>
        <strain evidence="11">cv. Da-Ae</strain>
        <tissue evidence="10">Seedling</tissue>
    </source>
</reference>
<feature type="non-terminal residue" evidence="10">
    <location>
        <position position="1"/>
    </location>
</feature>
<dbReference type="PANTHER" id="PTHR43900:SF72">
    <property type="entry name" value="GLUTATHIONE S-TRANSFERASE F13"/>
    <property type="match status" value="1"/>
</dbReference>
<comment type="similarity">
    <text evidence="2">Belongs to the GST superfamily. Phi family.</text>
</comment>
<name>A0ABQ7ZVP5_BRANA</name>
<evidence type="ECO:0000256" key="1">
    <source>
        <dbReference type="ARBA" id="ARBA00004514"/>
    </source>
</evidence>
<keyword evidence="6" id="KW-0808">Transferase</keyword>
<dbReference type="InterPro" id="IPR036249">
    <property type="entry name" value="Thioredoxin-like_sf"/>
</dbReference>
<evidence type="ECO:0000256" key="6">
    <source>
        <dbReference type="ARBA" id="ARBA00022679"/>
    </source>
</evidence>
<proteinExistence type="inferred from homology"/>
<dbReference type="PANTHER" id="PTHR43900">
    <property type="entry name" value="GLUTATHIONE S-TRANSFERASE RHO"/>
    <property type="match status" value="1"/>
</dbReference>
<dbReference type="InterPro" id="IPR036282">
    <property type="entry name" value="Glutathione-S-Trfase_C_sf"/>
</dbReference>
<evidence type="ECO:0000256" key="3">
    <source>
        <dbReference type="ARBA" id="ARBA00012452"/>
    </source>
</evidence>
<organism evidence="10 11">
    <name type="scientific">Brassica napus</name>
    <name type="common">Rape</name>
    <dbReference type="NCBI Taxonomy" id="3708"/>
    <lineage>
        <taxon>Eukaryota</taxon>
        <taxon>Viridiplantae</taxon>
        <taxon>Streptophyta</taxon>
        <taxon>Embryophyta</taxon>
        <taxon>Tracheophyta</taxon>
        <taxon>Spermatophyta</taxon>
        <taxon>Magnoliopsida</taxon>
        <taxon>eudicotyledons</taxon>
        <taxon>Gunneridae</taxon>
        <taxon>Pentapetalae</taxon>
        <taxon>rosids</taxon>
        <taxon>malvids</taxon>
        <taxon>Brassicales</taxon>
        <taxon>Brassicaceae</taxon>
        <taxon>Brassiceae</taxon>
        <taxon>Brassica</taxon>
    </lineage>
</organism>
<dbReference type="SUPFAM" id="SSF47616">
    <property type="entry name" value="GST C-terminal domain-like"/>
    <property type="match status" value="1"/>
</dbReference>
<keyword evidence="11" id="KW-1185">Reference proteome</keyword>
<evidence type="ECO:0000259" key="8">
    <source>
        <dbReference type="PROSITE" id="PS50404"/>
    </source>
</evidence>
<dbReference type="CDD" id="cd03187">
    <property type="entry name" value="GST_C_Phi"/>
    <property type="match status" value="1"/>
</dbReference>
<sequence>KQTRSQFYLALTLSSALRQMVMKVYGDGMSACVARVLLCLHEKETEFELVPVDLFACHHKLPSFLSMNPFGQVPVLQDEDLTLFESRAITAYIAEKHKDKGTDLTRHADKEAAIVKLWSEVESHHFNPAISAVIHQLIVVPLQGKTPDAAIVEENLEKLGKVLDVYEEKLGKTKYLAGDSYTLADLHHVPYTYYFMKTGHAGLVNDRPNVKAWWEDLCSRPAFLKVSPGLTVAPATN</sequence>
<dbReference type="InterPro" id="IPR004046">
    <property type="entry name" value="GST_C"/>
</dbReference>
<feature type="domain" description="GST N-terminal" evidence="8">
    <location>
        <begin position="20"/>
        <end position="101"/>
    </location>
</feature>
<dbReference type="SUPFAM" id="SSF52833">
    <property type="entry name" value="Thioredoxin-like"/>
    <property type="match status" value="1"/>
</dbReference>
<dbReference type="Pfam" id="PF00043">
    <property type="entry name" value="GST_C"/>
    <property type="match status" value="1"/>
</dbReference>
<dbReference type="InterPro" id="IPR040079">
    <property type="entry name" value="Glutathione_S-Trfase"/>
</dbReference>
<evidence type="ECO:0000313" key="11">
    <source>
        <dbReference type="Proteomes" id="UP000824890"/>
    </source>
</evidence>
<dbReference type="SFLD" id="SFLDG00358">
    <property type="entry name" value="Main_(cytGST)"/>
    <property type="match status" value="1"/>
</dbReference>
<dbReference type="InterPro" id="IPR004045">
    <property type="entry name" value="Glutathione_S-Trfase_N"/>
</dbReference>
<evidence type="ECO:0000256" key="7">
    <source>
        <dbReference type="ARBA" id="ARBA00047960"/>
    </source>
</evidence>
<dbReference type="CDD" id="cd03053">
    <property type="entry name" value="GST_N_Phi"/>
    <property type="match status" value="1"/>
</dbReference>
<protein>
    <recommendedName>
        <fullName evidence="3">glutathione transferase</fullName>
        <ecNumber evidence="3">2.5.1.18</ecNumber>
    </recommendedName>
</protein>
<evidence type="ECO:0000256" key="4">
    <source>
        <dbReference type="ARBA" id="ARBA00022490"/>
    </source>
</evidence>
<evidence type="ECO:0000256" key="2">
    <source>
        <dbReference type="ARBA" id="ARBA00010128"/>
    </source>
</evidence>
<dbReference type="Proteomes" id="UP000824890">
    <property type="component" value="Unassembled WGS sequence"/>
</dbReference>
<dbReference type="SFLD" id="SFLDS00019">
    <property type="entry name" value="Glutathione_Transferase_(cytos"/>
    <property type="match status" value="1"/>
</dbReference>
<accession>A0ABQ7ZVP5</accession>
<dbReference type="PROSITE" id="PS50404">
    <property type="entry name" value="GST_NTER"/>
    <property type="match status" value="1"/>
</dbReference>
<dbReference type="InterPro" id="IPR034347">
    <property type="entry name" value="GST_Phi_C"/>
</dbReference>
<dbReference type="Gene3D" id="3.40.30.10">
    <property type="entry name" value="Glutaredoxin"/>
    <property type="match status" value="1"/>
</dbReference>
<keyword evidence="4" id="KW-0963">Cytoplasm</keyword>
<dbReference type="SFLD" id="SFLDG01154">
    <property type="entry name" value="Main.5:_Phi-like"/>
    <property type="match status" value="1"/>
</dbReference>
<evidence type="ECO:0000256" key="5">
    <source>
        <dbReference type="ARBA" id="ARBA00022575"/>
    </source>
</evidence>